<dbReference type="GO" id="GO:0043041">
    <property type="term" value="P:amino acid activation for nonribosomal peptide biosynthetic process"/>
    <property type="evidence" value="ECO:0007669"/>
    <property type="project" value="TreeGrafter"/>
</dbReference>
<dbReference type="Gene3D" id="3.40.50.12780">
    <property type="entry name" value="N-terminal domain of ligase-like"/>
    <property type="match status" value="1"/>
</dbReference>
<dbReference type="Gene3D" id="1.10.1200.10">
    <property type="entry name" value="ACP-like"/>
    <property type="match status" value="1"/>
</dbReference>
<dbReference type="AlphaFoldDB" id="A0A0E2Q5Q0"/>
<accession>A0A0E2Q5Q0</accession>
<dbReference type="InterPro" id="IPR042099">
    <property type="entry name" value="ANL_N_sf"/>
</dbReference>
<dbReference type="PANTHER" id="PTHR45527:SF1">
    <property type="entry name" value="FATTY ACID SYNTHASE"/>
    <property type="match status" value="1"/>
</dbReference>
<dbReference type="RefSeq" id="WP_011225461.1">
    <property type="nucleotide sequence ID" value="NZ_CM002372.1"/>
</dbReference>
<dbReference type="InterPro" id="IPR000873">
    <property type="entry name" value="AMP-dep_synth/lig_dom"/>
</dbReference>
<reference evidence="3" key="1">
    <citation type="submission" date="2013-12" db="EMBL/GenBank/DDBJ databases">
        <title>Genome sequences of Streptococcus thermophilus strains MTH17CL396 and M17PTZA496 isolated from Fontina cheese in Valle d'Aosta region (Italy).</title>
        <authorList>
            <person name="Treu L."/>
            <person name="Giacomini A."/>
            <person name="Corich V."/>
            <person name="Vendramin V."/>
            <person name="Bovo B."/>
        </authorList>
    </citation>
    <scope>NUCLEOTIDE SEQUENCE [LARGE SCALE GENOMIC DNA]</scope>
    <source>
        <strain evidence="3">M17PTZA496</strain>
    </source>
</reference>
<dbReference type="Pfam" id="PF00550">
    <property type="entry name" value="PP-binding"/>
    <property type="match status" value="1"/>
</dbReference>
<protein>
    <submittedName>
        <fullName evidence="2">Peptide synthetase</fullName>
    </submittedName>
</protein>
<dbReference type="InterPro" id="IPR045851">
    <property type="entry name" value="AMP-bd_C_sf"/>
</dbReference>
<dbReference type="PROSITE" id="PS00455">
    <property type="entry name" value="AMP_BINDING"/>
    <property type="match status" value="1"/>
</dbReference>
<dbReference type="InterPro" id="IPR009081">
    <property type="entry name" value="PP-bd_ACP"/>
</dbReference>
<dbReference type="InterPro" id="IPR020845">
    <property type="entry name" value="AMP-binding_CS"/>
</dbReference>
<evidence type="ECO:0000313" key="3">
    <source>
        <dbReference type="Proteomes" id="UP000024559"/>
    </source>
</evidence>
<comment type="caution">
    <text evidence="2">The sequence shown here is derived from an EMBL/GenBank/DDBJ whole genome shotgun (WGS) entry which is preliminary data.</text>
</comment>
<dbReference type="PROSITE" id="PS50075">
    <property type="entry name" value="CARRIER"/>
    <property type="match status" value="1"/>
</dbReference>
<evidence type="ECO:0000259" key="1">
    <source>
        <dbReference type="PROSITE" id="PS50075"/>
    </source>
</evidence>
<name>A0A0E2Q5Q0_STRTR</name>
<dbReference type="EMBL" id="AZJT01000013">
    <property type="protein sequence ID" value="ETW91504.1"/>
    <property type="molecule type" value="Genomic_DNA"/>
</dbReference>
<dbReference type="SUPFAM" id="SSF47336">
    <property type="entry name" value="ACP-like"/>
    <property type="match status" value="1"/>
</dbReference>
<proteinExistence type="predicted"/>
<organism evidence="2 3">
    <name type="scientific">Streptococcus thermophilus M17PTZA496</name>
    <dbReference type="NCBI Taxonomy" id="1433289"/>
    <lineage>
        <taxon>Bacteria</taxon>
        <taxon>Bacillati</taxon>
        <taxon>Bacillota</taxon>
        <taxon>Bacilli</taxon>
        <taxon>Lactobacillales</taxon>
        <taxon>Streptococcaceae</taxon>
        <taxon>Streptococcus</taxon>
    </lineage>
</organism>
<dbReference type="GO" id="GO:0031177">
    <property type="term" value="F:phosphopantetheine binding"/>
    <property type="evidence" value="ECO:0007669"/>
    <property type="project" value="TreeGrafter"/>
</dbReference>
<dbReference type="HOGENOM" id="CLU_011874_0_0_9"/>
<dbReference type="GO" id="GO:0005737">
    <property type="term" value="C:cytoplasm"/>
    <property type="evidence" value="ECO:0007669"/>
    <property type="project" value="TreeGrafter"/>
</dbReference>
<dbReference type="PANTHER" id="PTHR45527">
    <property type="entry name" value="NONRIBOSOMAL PEPTIDE SYNTHETASE"/>
    <property type="match status" value="1"/>
</dbReference>
<dbReference type="Pfam" id="PF00501">
    <property type="entry name" value="AMP-binding"/>
    <property type="match status" value="1"/>
</dbReference>
<dbReference type="GO" id="GO:0044550">
    <property type="term" value="P:secondary metabolite biosynthetic process"/>
    <property type="evidence" value="ECO:0007669"/>
    <property type="project" value="TreeGrafter"/>
</dbReference>
<evidence type="ECO:0000313" key="2">
    <source>
        <dbReference type="EMBL" id="ETW91504.1"/>
    </source>
</evidence>
<dbReference type="SUPFAM" id="SSF56801">
    <property type="entry name" value="Acetyl-CoA synthetase-like"/>
    <property type="match status" value="1"/>
</dbReference>
<dbReference type="Gene3D" id="3.30.300.30">
    <property type="match status" value="1"/>
</dbReference>
<sequence>MTILKTFSDTVKQYPSKVAVMYSGGEFTFQEVDVMSNFIAKQLLLNSDEETVPFYIEKNKYVLPVVLGIMKSGKIPLPITNSLEVKISLERISEVVFDVLISDRDVKLENHSVTLLLLPKKLESYSEYQEVATTKENEIAHIICTSGTTGVPKKVFLTDDNIDWLVKEFYKIVKFTSESKFLFTTPYTFDVSLTEILAPVYTGGTLVCYDGGIQNIIRLGETIEKKKITHLSLSPSFAETIIDISGPEVFQNLRALCLAGETFPSSLANRLRGLIQQGCRVFNLYGPSETTIYATYYELKDRKYNTVPIGKPLPGVQLKIASQKENSKMAELLIGGNGVTEGYRLQPELNKAKFKLIGSNRYYVTGDYVYYQGDNLVFSSRIDSQVQVNGIRIELDEVKSIVDKLKSVKSSRVVFYKKKLVVFYEADLNIKEDIIRSLPSYLNPTVVKVESYYLNQNRKLDVPKMLEIYYYKKQSQQGDDVRKNILDVLSKFERVDITDLDSLELVRFYLEIEDIFDIEIKENDFYRLKSVDSIVDYIRNKSFFQERSTEPNDSFTKEHDLVNLEYNLTKMNYRYLKNIITPSPTQKRLYKNNQNRVIGFNLALEEVTYLELNKLHHIIKYLSYKIDIFRLVVEKEQTRFSIGIVNEGDYSPNIIVLNNLPTELELQGILDNIEVIPIPIIVVGTRDKKVRFYFPYHSIDASSLNKLGDTVYQLYEKKIVIDEVPSSSLVAFSQFKREVLQNDVSGDVLARLPKIKPAIEFEKLNDEVQCFQVSLPEDIKGDDVYLFTIYAISQCILSDYNLSAISGGLSLDFRDYEQFDAYDLIGDIHKKIPFQVNRTETFEEFKNSHFKILEIYRTGIDYYEIAMLGNDMSAKEVQERLNNLSLSINFIGEAFRLKDTINNIIDVDFDKNFINVFVHERFAYAVIKSELLSNSVYDLMHKDSKFELKVIDKKRLENEETNR</sequence>
<gene>
    <name evidence="2" type="ORF">X841_01800</name>
</gene>
<feature type="domain" description="Carrier" evidence="1">
    <location>
        <begin position="463"/>
        <end position="542"/>
    </location>
</feature>
<dbReference type="Proteomes" id="UP000024559">
    <property type="component" value="Chromosome"/>
</dbReference>
<dbReference type="InterPro" id="IPR036736">
    <property type="entry name" value="ACP-like_sf"/>
</dbReference>
<dbReference type="PATRIC" id="fig|1433289.7.peg.340"/>